<dbReference type="InterPro" id="IPR001313">
    <property type="entry name" value="Pumilio_RNA-bd_rpt"/>
</dbReference>
<keyword evidence="5" id="KW-1185">Reference proteome</keyword>
<organism evidence="4 5">
    <name type="scientific">Riccia sorocarpa</name>
    <dbReference type="NCBI Taxonomy" id="122646"/>
    <lineage>
        <taxon>Eukaryota</taxon>
        <taxon>Viridiplantae</taxon>
        <taxon>Streptophyta</taxon>
        <taxon>Embryophyta</taxon>
        <taxon>Marchantiophyta</taxon>
        <taxon>Marchantiopsida</taxon>
        <taxon>Marchantiidae</taxon>
        <taxon>Marchantiales</taxon>
        <taxon>Ricciaceae</taxon>
        <taxon>Riccia</taxon>
    </lineage>
</organism>
<evidence type="ECO:0000313" key="5">
    <source>
        <dbReference type="Proteomes" id="UP001633002"/>
    </source>
</evidence>
<feature type="compositionally biased region" description="Gly residues" evidence="3">
    <location>
        <begin position="21"/>
        <end position="33"/>
    </location>
</feature>
<dbReference type="PANTHER" id="PTHR13102:SF0">
    <property type="entry name" value="NUCLEOLAR PROTEIN 9"/>
    <property type="match status" value="1"/>
</dbReference>
<comment type="caution">
    <text evidence="4">The sequence shown here is derived from an EMBL/GenBank/DDBJ whole genome shotgun (WGS) entry which is preliminary data.</text>
</comment>
<dbReference type="Gene3D" id="1.25.10.10">
    <property type="entry name" value="Leucine-rich Repeat Variant"/>
    <property type="match status" value="2"/>
</dbReference>
<keyword evidence="2" id="KW-0810">Translation regulation</keyword>
<dbReference type="InterPro" id="IPR040000">
    <property type="entry name" value="NOP9"/>
</dbReference>
<feature type="region of interest" description="Disordered" evidence="3">
    <location>
        <begin position="672"/>
        <end position="855"/>
    </location>
</feature>
<keyword evidence="1" id="KW-0677">Repeat</keyword>
<dbReference type="AlphaFoldDB" id="A0ABD3HV24"/>
<protein>
    <recommendedName>
        <fullName evidence="6">Pumilio homolog 23</fullName>
    </recommendedName>
</protein>
<dbReference type="InterPro" id="IPR011989">
    <property type="entry name" value="ARM-like"/>
</dbReference>
<gene>
    <name evidence="4" type="ORF">R1sor_009433</name>
</gene>
<feature type="region of interest" description="Disordered" evidence="3">
    <location>
        <begin position="1"/>
        <end position="77"/>
    </location>
</feature>
<dbReference type="EMBL" id="JBJQOH010000002">
    <property type="protein sequence ID" value="KAL3695357.1"/>
    <property type="molecule type" value="Genomic_DNA"/>
</dbReference>
<feature type="compositionally biased region" description="Basic and acidic residues" evidence="3">
    <location>
        <begin position="47"/>
        <end position="77"/>
    </location>
</feature>
<evidence type="ECO:0008006" key="6">
    <source>
        <dbReference type="Google" id="ProtNLM"/>
    </source>
</evidence>
<dbReference type="SMART" id="SM00025">
    <property type="entry name" value="Pumilio"/>
    <property type="match status" value="5"/>
</dbReference>
<dbReference type="Pfam" id="PF22493">
    <property type="entry name" value="PUF_NOP9"/>
    <property type="match status" value="1"/>
</dbReference>
<name>A0ABD3HV24_9MARC</name>
<dbReference type="InterPro" id="IPR016024">
    <property type="entry name" value="ARM-type_fold"/>
</dbReference>
<dbReference type="SUPFAM" id="SSF48371">
    <property type="entry name" value="ARM repeat"/>
    <property type="match status" value="2"/>
</dbReference>
<sequence>MGLRKRDDSGTGSMKKQKTSTGGGRGGKAWGKGGRGDARGKSNWRGGADRYNEEQEEHGQEFHSFRSSEGDDGAHVSRKRLDPATKSYFLEIAALLKDGANEEERENICISALEETKGQELQLACDPGCGRVLESLLNFCDISHVVQFLNRCTLVSISMAVDPGASHILEGALKAIARTLLDDNSRNADWYSTLKETLSIICQEFGAQAVDVMCNRYGSHVLRSFLCLLSGDTTEMLEQGQGGGKSVRNFANKLGSTRSKDALRPKGLSFPSLLKDLALMILENCKGSMAQLRGDESASPVLQGLLKALHGDQESITQAISRILDCEKDENTKEGFLLERAPVEDIVAAIEDRSSSHLMEVIIQSAPNSLYVEIFQRFFRKRLLQLSLHQSANFVVQVLISCARHEGQVKMIFEELEGHFSDILFEKRAGVIASLLAACGRFQTKQREASRAVAVAINANKSTPVDLVSRLLHLESVHNGAFPEDLDSLSENKMSVIGSIILQTILSFPKECSQQFCSSIAALESVSLLNSARDPSGSRVLEAFLESSAAPPKHKQRIIHKLEGHFAELALHPIGCFIVEKSYLAADIKLKEKIAAELAPVQAELAKSRYGARISRRCDLSGFSNKPEQWRTKEATKQNTQKAFAELFSSAADPEQAEDSEQQTEKIVEVGAANQEQTTKSSQPEKEKKGLLPDNLDLEGPMAQLGFSFASSRSKMGPKTEEGIVPVDLMDSSKLKLSDTDETREKPGKKDKKTGVQVGTDDIDRLFDRKRKDKKEKKDSKRKRHSAEVTEGPSQREEAANSEQKPVDSSLKSVIGALDAIGKDKKKKKKEGKDSSKTAAQESVVEKKKKQRVLM</sequence>
<dbReference type="GO" id="GO:0006417">
    <property type="term" value="P:regulation of translation"/>
    <property type="evidence" value="ECO:0007669"/>
    <property type="project" value="UniProtKB-KW"/>
</dbReference>
<evidence type="ECO:0000256" key="1">
    <source>
        <dbReference type="ARBA" id="ARBA00022737"/>
    </source>
</evidence>
<reference evidence="4 5" key="1">
    <citation type="submission" date="2024-09" db="EMBL/GenBank/DDBJ databases">
        <title>Chromosome-scale assembly of Riccia sorocarpa.</title>
        <authorList>
            <person name="Paukszto L."/>
        </authorList>
    </citation>
    <scope>NUCLEOTIDE SEQUENCE [LARGE SCALE GENOMIC DNA]</scope>
    <source>
        <strain evidence="4">LP-2024</strain>
        <tissue evidence="4">Aerial parts of the thallus</tissue>
    </source>
</reference>
<evidence type="ECO:0000313" key="4">
    <source>
        <dbReference type="EMBL" id="KAL3695357.1"/>
    </source>
</evidence>
<dbReference type="Proteomes" id="UP001633002">
    <property type="component" value="Unassembled WGS sequence"/>
</dbReference>
<proteinExistence type="predicted"/>
<accession>A0ABD3HV24</accession>
<feature type="compositionally biased region" description="Basic residues" evidence="3">
    <location>
        <begin position="768"/>
        <end position="785"/>
    </location>
</feature>
<evidence type="ECO:0000256" key="3">
    <source>
        <dbReference type="SAM" id="MobiDB-lite"/>
    </source>
</evidence>
<feature type="compositionally biased region" description="Basic and acidic residues" evidence="3">
    <location>
        <begin position="731"/>
        <end position="748"/>
    </location>
</feature>
<dbReference type="PANTHER" id="PTHR13102">
    <property type="entry name" value="NUCLEOLAR PROTEIN 9"/>
    <property type="match status" value="1"/>
</dbReference>
<evidence type="ECO:0000256" key="2">
    <source>
        <dbReference type="ARBA" id="ARBA00022845"/>
    </source>
</evidence>